<name>A0A5C0ASI3_9BURK</name>
<dbReference type="PROSITE" id="PS50931">
    <property type="entry name" value="HTH_LYSR"/>
    <property type="match status" value="1"/>
</dbReference>
<keyword evidence="3" id="KW-0238">DNA-binding</keyword>
<dbReference type="Gene3D" id="1.10.10.10">
    <property type="entry name" value="Winged helix-like DNA-binding domain superfamily/Winged helix DNA-binding domain"/>
    <property type="match status" value="1"/>
</dbReference>
<dbReference type="SUPFAM" id="SSF53850">
    <property type="entry name" value="Periplasmic binding protein-like II"/>
    <property type="match status" value="1"/>
</dbReference>
<evidence type="ECO:0000256" key="1">
    <source>
        <dbReference type="ARBA" id="ARBA00009437"/>
    </source>
</evidence>
<dbReference type="AlphaFoldDB" id="A0A5C0ASI3"/>
<evidence type="ECO:0000313" key="6">
    <source>
        <dbReference type="EMBL" id="QEI05229.1"/>
    </source>
</evidence>
<comment type="similarity">
    <text evidence="1">Belongs to the LysR transcriptional regulatory family.</text>
</comment>
<reference evidence="6 7" key="1">
    <citation type="submission" date="2019-08" db="EMBL/GenBank/DDBJ databases">
        <title>Amphibian skin-associated Pigmentiphaga: genome sequence and occurrence across geography and hosts.</title>
        <authorList>
            <person name="Bletz M.C."/>
            <person name="Bunk B."/>
            <person name="Sproeer C."/>
            <person name="Biwer P."/>
            <person name="Reiter S."/>
            <person name="Rabemananjara F.C.E."/>
            <person name="Schulz S."/>
            <person name="Overmann J."/>
            <person name="Vences M."/>
        </authorList>
    </citation>
    <scope>NUCLEOTIDE SEQUENCE [LARGE SCALE GENOMIC DNA]</scope>
    <source>
        <strain evidence="6 7">Mada1488</strain>
    </source>
</reference>
<dbReference type="InterPro" id="IPR036388">
    <property type="entry name" value="WH-like_DNA-bd_sf"/>
</dbReference>
<protein>
    <submittedName>
        <fullName evidence="6">LysR family transcriptional regulator</fullName>
    </submittedName>
</protein>
<organism evidence="6 7">
    <name type="scientific">Pigmentiphaga aceris</name>
    <dbReference type="NCBI Taxonomy" id="1940612"/>
    <lineage>
        <taxon>Bacteria</taxon>
        <taxon>Pseudomonadati</taxon>
        <taxon>Pseudomonadota</taxon>
        <taxon>Betaproteobacteria</taxon>
        <taxon>Burkholderiales</taxon>
        <taxon>Alcaligenaceae</taxon>
        <taxon>Pigmentiphaga</taxon>
    </lineage>
</organism>
<dbReference type="EMBL" id="CP043046">
    <property type="protein sequence ID" value="QEI05229.1"/>
    <property type="molecule type" value="Genomic_DNA"/>
</dbReference>
<dbReference type="InterPro" id="IPR036390">
    <property type="entry name" value="WH_DNA-bd_sf"/>
</dbReference>
<dbReference type="GO" id="GO:0006351">
    <property type="term" value="P:DNA-templated transcription"/>
    <property type="evidence" value="ECO:0007669"/>
    <property type="project" value="TreeGrafter"/>
</dbReference>
<keyword evidence="7" id="KW-1185">Reference proteome</keyword>
<dbReference type="Pfam" id="PF00126">
    <property type="entry name" value="HTH_1"/>
    <property type="match status" value="1"/>
</dbReference>
<dbReference type="Gene3D" id="3.40.190.10">
    <property type="entry name" value="Periplasmic binding protein-like II"/>
    <property type="match status" value="2"/>
</dbReference>
<evidence type="ECO:0000313" key="7">
    <source>
        <dbReference type="Proteomes" id="UP000325161"/>
    </source>
</evidence>
<accession>A0A5C0ASI3</accession>
<dbReference type="KEGG" id="pacr:FXN63_04805"/>
<sequence>MRIPPIKSIIAFESVGRTGSITRAADELGISPSAISHQITNLETLIGRPLFTREGRGLVLTPAGQQYFGEISQLLVQLGRATDHASGARAPEVIRIHSSPSFGLLWLLPRIRALQAEQQGFKIRLSCSYEPVSFSGGAYDVDIRHGHGIWPGVDVRTIGGETLTPMASREFIAAHGLRQPSDLLRVPLIFSESPLVQWPQWFSNVGVSQRDLGYELFFDRSYMALEAAQQGLGVCLESTLLAASYLADGRLQPVFDASHAVPVSAHHVVFPAAGAERVVPVVNWILDATRTPSQSV</sequence>
<dbReference type="FunFam" id="1.10.10.10:FF:000001">
    <property type="entry name" value="LysR family transcriptional regulator"/>
    <property type="match status" value="1"/>
</dbReference>
<dbReference type="InterPro" id="IPR058163">
    <property type="entry name" value="LysR-type_TF_proteobact-type"/>
</dbReference>
<dbReference type="Pfam" id="PF03466">
    <property type="entry name" value="LysR_substrate"/>
    <property type="match status" value="1"/>
</dbReference>
<dbReference type="PANTHER" id="PTHR30537:SF58">
    <property type="entry name" value="HTH-TYPE TRANSCRIPTIONAL REGULATOR PERR"/>
    <property type="match status" value="1"/>
</dbReference>
<proteinExistence type="inferred from homology"/>
<dbReference type="Proteomes" id="UP000325161">
    <property type="component" value="Chromosome"/>
</dbReference>
<evidence type="ECO:0000256" key="2">
    <source>
        <dbReference type="ARBA" id="ARBA00023015"/>
    </source>
</evidence>
<evidence type="ECO:0000256" key="3">
    <source>
        <dbReference type="ARBA" id="ARBA00023125"/>
    </source>
</evidence>
<dbReference type="CDD" id="cd08432">
    <property type="entry name" value="PBP2_GcdR_TrpI_HvrB_AmpR_like"/>
    <property type="match status" value="1"/>
</dbReference>
<evidence type="ECO:0000256" key="4">
    <source>
        <dbReference type="ARBA" id="ARBA00023163"/>
    </source>
</evidence>
<dbReference type="InterPro" id="IPR005119">
    <property type="entry name" value="LysR_subst-bd"/>
</dbReference>
<dbReference type="InterPro" id="IPR000847">
    <property type="entry name" value="LysR_HTH_N"/>
</dbReference>
<dbReference type="GO" id="GO:0043565">
    <property type="term" value="F:sequence-specific DNA binding"/>
    <property type="evidence" value="ECO:0007669"/>
    <property type="project" value="TreeGrafter"/>
</dbReference>
<keyword evidence="2" id="KW-0805">Transcription regulation</keyword>
<dbReference type="SUPFAM" id="SSF46785">
    <property type="entry name" value="Winged helix' DNA-binding domain"/>
    <property type="match status" value="1"/>
</dbReference>
<dbReference type="GO" id="GO:0003700">
    <property type="term" value="F:DNA-binding transcription factor activity"/>
    <property type="evidence" value="ECO:0007669"/>
    <property type="project" value="InterPro"/>
</dbReference>
<keyword evidence="4" id="KW-0804">Transcription</keyword>
<dbReference type="RefSeq" id="WP_148813335.1">
    <property type="nucleotide sequence ID" value="NZ_CP043046.1"/>
</dbReference>
<feature type="domain" description="HTH lysR-type" evidence="5">
    <location>
        <begin position="4"/>
        <end position="61"/>
    </location>
</feature>
<dbReference type="OrthoDB" id="5526340at2"/>
<evidence type="ECO:0000259" key="5">
    <source>
        <dbReference type="PROSITE" id="PS50931"/>
    </source>
</evidence>
<dbReference type="PRINTS" id="PR00039">
    <property type="entry name" value="HTHLYSR"/>
</dbReference>
<dbReference type="PANTHER" id="PTHR30537">
    <property type="entry name" value="HTH-TYPE TRANSCRIPTIONAL REGULATOR"/>
    <property type="match status" value="1"/>
</dbReference>
<gene>
    <name evidence="6" type="ORF">FXN63_04805</name>
</gene>